<accession>A0A7L2SYG4</accession>
<dbReference type="CDD" id="cd00033">
    <property type="entry name" value="CCP"/>
    <property type="match status" value="10"/>
</dbReference>
<dbReference type="InterPro" id="IPR035976">
    <property type="entry name" value="Sushi/SCR/CCP_sf"/>
</dbReference>
<evidence type="ECO:0000256" key="14">
    <source>
        <dbReference type="SAM" id="SignalP"/>
    </source>
</evidence>
<name>A0A7L2SYG4_POMRU</name>
<keyword evidence="8" id="KW-0180">Complement pathway</keyword>
<feature type="chain" id="PRO_5029482426" evidence="14">
    <location>
        <begin position="19"/>
        <end position="690"/>
    </location>
</feature>
<feature type="domain" description="Sushi" evidence="15">
    <location>
        <begin position="145"/>
        <end position="215"/>
    </location>
</feature>
<comment type="similarity">
    <text evidence="2">Belongs to the receptors of complement activation (RCA) family.</text>
</comment>
<comment type="caution">
    <text evidence="13">Lacks conserved residue(s) required for the propagation of feature annotation.</text>
</comment>
<feature type="domain" description="Sushi" evidence="15">
    <location>
        <begin position="589"/>
        <end position="647"/>
    </location>
</feature>
<feature type="domain" description="Sushi" evidence="15">
    <location>
        <begin position="276"/>
        <end position="339"/>
    </location>
</feature>
<dbReference type="SMART" id="SM00032">
    <property type="entry name" value="CCP"/>
    <property type="match status" value="10"/>
</dbReference>
<sequence>AALLGSLLTAALLVTVHSRCPPPPRSLSAEPKVNYEDTQLFPYGFRMEFVCRPGYMRNARTGSTLVCSMNGVWQGSSDICIAKKCPFPGEPEHGRLVLPATFSFGSTVNFTCNAGHRLIGHAEIQCVIINGGLSWSRDPPICEAIPCAPPPEIANGQHNARDKEHFEYGDSVTYHCHSPRRGQRPFSLVGEATIFCTTSDNRNGVWSSPAPECKVVTCRRPRVENGRLLSGQRHEYTFGDTVVFDCDLRYSLGGTGSSTCRGNDLWEPPLPLCQRSSCDDPPDVRNAVTARLAGNLFPVDTVVTYECQQGHQFSAGATAWNISCLPDFVWSEAPPPCETITCPDPHIPNGKPLHPWQVKEVYEYGDRLEVMCSEGFAFKDRNSSVTLRCTSDGGWDPAVPECIPEPHCPKPDIPHGKEIYRSSSDYKVGAQVRLDCDNGYILRGSASITCQPDQSWKPLLPFCDKVCGPPPAISFGYHSGRTSTELPYGTKVTYKCAEGLSLVGDEAIYCTSDDGKSLEWSGPAPECRAVRCPKPVVERGRMTPQMFTFPYGLLLHFSCEEGFVLRGAAQSRCQADGTWDPPLPTCHPVKCARLPRQEDVVVHFNKLWYEVNETVPFHCRQDGYSGTPSKTTCSADGTWTPPPTCKKPDTCERILRNKATFQCGIPLSDLKTLLEVQKLYLEIQKLEKEL</sequence>
<feature type="domain" description="Sushi" evidence="15">
    <location>
        <begin position="406"/>
        <end position="465"/>
    </location>
</feature>
<dbReference type="SUPFAM" id="SSF57535">
    <property type="entry name" value="Complement control module/SCR domain"/>
    <property type="match status" value="10"/>
</dbReference>
<evidence type="ECO:0000256" key="13">
    <source>
        <dbReference type="PROSITE-ProRule" id="PRU00302"/>
    </source>
</evidence>
<keyword evidence="9" id="KW-0472">Membrane</keyword>
<evidence type="ECO:0000256" key="4">
    <source>
        <dbReference type="ARBA" id="ARBA00022659"/>
    </source>
</evidence>
<dbReference type="FunFam" id="2.10.70.10:FF:000014">
    <property type="entry name" value="Membrane cofactor protein"/>
    <property type="match status" value="3"/>
</dbReference>
<evidence type="ECO:0000256" key="11">
    <source>
        <dbReference type="ARBA" id="ARBA00023180"/>
    </source>
</evidence>
<feature type="disulfide bond" evidence="13">
    <location>
        <begin position="467"/>
        <end position="510"/>
    </location>
</feature>
<comment type="subcellular location">
    <subcellularLocation>
        <location evidence="1">Membrane</location>
    </subcellularLocation>
</comment>
<keyword evidence="3" id="KW-0399">Innate immunity</keyword>
<feature type="disulfide bond" evidence="13">
    <location>
        <begin position="246"/>
        <end position="273"/>
    </location>
</feature>
<evidence type="ECO:0000256" key="1">
    <source>
        <dbReference type="ARBA" id="ARBA00004370"/>
    </source>
</evidence>
<feature type="signal peptide" evidence="14">
    <location>
        <begin position="1"/>
        <end position="18"/>
    </location>
</feature>
<dbReference type="Gene3D" id="2.10.70.10">
    <property type="entry name" value="Complement Module, domain 1"/>
    <property type="match status" value="10"/>
</dbReference>
<evidence type="ECO:0000256" key="7">
    <source>
        <dbReference type="ARBA" id="ARBA00022859"/>
    </source>
</evidence>
<comment type="caution">
    <text evidence="16">The sequence shown here is derived from an EMBL/GenBank/DDBJ whole genome shotgun (WGS) entry which is preliminary data.</text>
</comment>
<dbReference type="InterPro" id="IPR000436">
    <property type="entry name" value="Sushi_SCR_CCP_dom"/>
</dbReference>
<feature type="domain" description="Sushi" evidence="15">
    <location>
        <begin position="466"/>
        <end position="529"/>
    </location>
</feature>
<dbReference type="OrthoDB" id="8961654at2759"/>
<evidence type="ECO:0000259" key="15">
    <source>
        <dbReference type="PROSITE" id="PS50923"/>
    </source>
</evidence>
<dbReference type="EMBL" id="VYZT01000013">
    <property type="protein sequence ID" value="NXS25624.1"/>
    <property type="molecule type" value="Genomic_DNA"/>
</dbReference>
<feature type="domain" description="Sushi" evidence="15">
    <location>
        <begin position="340"/>
        <end position="404"/>
    </location>
</feature>
<dbReference type="PANTHER" id="PTHR19325:SF317">
    <property type="entry name" value="COMPLEMENT DECAY-ACCELERATING FACTOR"/>
    <property type="match status" value="1"/>
</dbReference>
<evidence type="ECO:0000256" key="9">
    <source>
        <dbReference type="ARBA" id="ARBA00023136"/>
    </source>
</evidence>
<feature type="non-terminal residue" evidence="16">
    <location>
        <position position="1"/>
    </location>
</feature>
<gene>
    <name evidence="16" type="primary">Cr1l</name>
    <name evidence="16" type="ORF">POSRUF_R12555</name>
</gene>
<feature type="domain" description="Sushi" evidence="15">
    <location>
        <begin position="83"/>
        <end position="144"/>
    </location>
</feature>
<dbReference type="Gene3D" id="1.20.5.3730">
    <property type="match status" value="1"/>
</dbReference>
<dbReference type="AlphaFoldDB" id="A0A7L2SYG4"/>
<dbReference type="PROSITE" id="PS50923">
    <property type="entry name" value="SUSHI"/>
    <property type="match status" value="10"/>
</dbReference>
<evidence type="ECO:0000256" key="3">
    <source>
        <dbReference type="ARBA" id="ARBA00022588"/>
    </source>
</evidence>
<keyword evidence="4 13" id="KW-0768">Sushi</keyword>
<feature type="domain" description="Sushi" evidence="15">
    <location>
        <begin position="18"/>
        <end position="82"/>
    </location>
</feature>
<comment type="function">
    <text evidence="12">This protein recognizes C4b and C3b fragments that condense with cell-surface hydroxyl or amino groups when nascent C4b and C3b are locally generated during C4 and c3 activation. Interaction of daf with cell-associated C4b and C3b polypeptides interferes with their ability to catalyze the conversion of C2 and factor B to enzymatically active C2a and Bb and thereby prevents the formation of C4b2a and C3bBb, the amplification convertases of the complement cascade. Inhibits complement activation by destabilizing and preventing the formation of C3 and C5 convertases, which prevents complement damage.</text>
</comment>
<keyword evidence="7" id="KW-0391">Immunity</keyword>
<keyword evidence="5 14" id="KW-0732">Signal</keyword>
<evidence type="ECO:0000256" key="10">
    <source>
        <dbReference type="ARBA" id="ARBA00023157"/>
    </source>
</evidence>
<evidence type="ECO:0000256" key="5">
    <source>
        <dbReference type="ARBA" id="ARBA00022729"/>
    </source>
</evidence>
<keyword evidence="6" id="KW-0677">Repeat</keyword>
<evidence type="ECO:0000313" key="16">
    <source>
        <dbReference type="EMBL" id="NXS25624.1"/>
    </source>
</evidence>
<evidence type="ECO:0000256" key="12">
    <source>
        <dbReference type="ARBA" id="ARBA00045541"/>
    </source>
</evidence>
<dbReference type="InterPro" id="IPR050350">
    <property type="entry name" value="Compl-Cell_Adhes-Reg"/>
</dbReference>
<keyword evidence="17" id="KW-1185">Reference proteome</keyword>
<evidence type="ECO:0000313" key="17">
    <source>
        <dbReference type="Proteomes" id="UP000583496"/>
    </source>
</evidence>
<evidence type="ECO:0000256" key="8">
    <source>
        <dbReference type="ARBA" id="ARBA00022875"/>
    </source>
</evidence>
<feature type="non-terminal residue" evidence="16">
    <location>
        <position position="690"/>
    </location>
</feature>
<feature type="disulfide bond" evidence="13">
    <location>
        <begin position="559"/>
        <end position="586"/>
    </location>
</feature>
<proteinExistence type="inferred from homology"/>
<protein>
    <submittedName>
        <fullName evidence="16">CR1L protein</fullName>
    </submittedName>
</protein>
<keyword evidence="10 13" id="KW-1015">Disulfide bond</keyword>
<feature type="domain" description="Sushi" evidence="15">
    <location>
        <begin position="530"/>
        <end position="588"/>
    </location>
</feature>
<reference evidence="16 17" key="1">
    <citation type="submission" date="2019-09" db="EMBL/GenBank/DDBJ databases">
        <title>Bird 10,000 Genomes (B10K) Project - Family phase.</title>
        <authorList>
            <person name="Zhang G."/>
        </authorList>
    </citation>
    <scope>NUCLEOTIDE SEQUENCE [LARGE SCALE GENOMIC DNA]</scope>
    <source>
        <strain evidence="16">B10K-DU-002-71</strain>
        <tissue evidence="16">Muscle</tissue>
    </source>
</reference>
<evidence type="ECO:0000256" key="2">
    <source>
        <dbReference type="ARBA" id="ARBA00010908"/>
    </source>
</evidence>
<keyword evidence="11" id="KW-0325">Glycoprotein</keyword>
<feature type="domain" description="Sushi" evidence="15">
    <location>
        <begin position="216"/>
        <end position="275"/>
    </location>
</feature>
<dbReference type="Pfam" id="PF00084">
    <property type="entry name" value="Sushi"/>
    <property type="match status" value="10"/>
</dbReference>
<dbReference type="Proteomes" id="UP000583496">
    <property type="component" value="Unassembled WGS sequence"/>
</dbReference>
<organism evidence="16 17">
    <name type="scientific">Pomatostomus ruficeps</name>
    <name type="common">Chestnut-crowned babbler</name>
    <dbReference type="NCBI Taxonomy" id="9176"/>
    <lineage>
        <taxon>Eukaryota</taxon>
        <taxon>Metazoa</taxon>
        <taxon>Chordata</taxon>
        <taxon>Craniata</taxon>
        <taxon>Vertebrata</taxon>
        <taxon>Euteleostomi</taxon>
        <taxon>Archelosauria</taxon>
        <taxon>Archosauria</taxon>
        <taxon>Dinosauria</taxon>
        <taxon>Saurischia</taxon>
        <taxon>Theropoda</taxon>
        <taxon>Coelurosauria</taxon>
        <taxon>Aves</taxon>
        <taxon>Neognathae</taxon>
        <taxon>Neoaves</taxon>
        <taxon>Telluraves</taxon>
        <taxon>Australaves</taxon>
        <taxon>Passeriformes</taxon>
        <taxon>Sylvioidea</taxon>
        <taxon>Timaliidae</taxon>
        <taxon>Pomatostomus</taxon>
    </lineage>
</organism>
<evidence type="ECO:0000256" key="6">
    <source>
        <dbReference type="ARBA" id="ARBA00022737"/>
    </source>
</evidence>
<feature type="disulfide bond" evidence="13">
    <location>
        <begin position="436"/>
        <end position="463"/>
    </location>
</feature>
<dbReference type="PANTHER" id="PTHR19325">
    <property type="entry name" value="COMPLEMENT COMPONENT-RELATED SUSHI DOMAIN-CONTAINING"/>
    <property type="match status" value="1"/>
</dbReference>